<evidence type="ECO:0000313" key="2">
    <source>
        <dbReference type="Proteomes" id="UP000324222"/>
    </source>
</evidence>
<keyword evidence="2" id="KW-1185">Reference proteome</keyword>
<name>A0A5B7IAV9_PORTR</name>
<dbReference type="EMBL" id="VSRR010050096">
    <property type="protein sequence ID" value="MPC79049.1"/>
    <property type="molecule type" value="Genomic_DNA"/>
</dbReference>
<gene>
    <name evidence="1" type="ORF">E2C01_073561</name>
</gene>
<accession>A0A5B7IAV9</accession>
<proteinExistence type="predicted"/>
<reference evidence="1 2" key="1">
    <citation type="submission" date="2019-05" db="EMBL/GenBank/DDBJ databases">
        <title>Another draft genome of Portunus trituberculatus and its Hox gene families provides insights of decapod evolution.</title>
        <authorList>
            <person name="Jeong J.-H."/>
            <person name="Song I."/>
            <person name="Kim S."/>
            <person name="Choi T."/>
            <person name="Kim D."/>
            <person name="Ryu S."/>
            <person name="Kim W."/>
        </authorList>
    </citation>
    <scope>NUCLEOTIDE SEQUENCE [LARGE SCALE GENOMIC DNA]</scope>
    <source>
        <tissue evidence="1">Muscle</tissue>
    </source>
</reference>
<evidence type="ECO:0000313" key="1">
    <source>
        <dbReference type="EMBL" id="MPC79049.1"/>
    </source>
</evidence>
<sequence>MEEGREERLGWVEYRATHTETGPSASPAAATLSPCSLLRSLHPRIHVLSCPLYAFSSQT</sequence>
<protein>
    <submittedName>
        <fullName evidence="1">Uncharacterized protein</fullName>
    </submittedName>
</protein>
<comment type="caution">
    <text evidence="1">The sequence shown here is derived from an EMBL/GenBank/DDBJ whole genome shotgun (WGS) entry which is preliminary data.</text>
</comment>
<organism evidence="1 2">
    <name type="scientific">Portunus trituberculatus</name>
    <name type="common">Swimming crab</name>
    <name type="synonym">Neptunus trituberculatus</name>
    <dbReference type="NCBI Taxonomy" id="210409"/>
    <lineage>
        <taxon>Eukaryota</taxon>
        <taxon>Metazoa</taxon>
        <taxon>Ecdysozoa</taxon>
        <taxon>Arthropoda</taxon>
        <taxon>Crustacea</taxon>
        <taxon>Multicrustacea</taxon>
        <taxon>Malacostraca</taxon>
        <taxon>Eumalacostraca</taxon>
        <taxon>Eucarida</taxon>
        <taxon>Decapoda</taxon>
        <taxon>Pleocyemata</taxon>
        <taxon>Brachyura</taxon>
        <taxon>Eubrachyura</taxon>
        <taxon>Portunoidea</taxon>
        <taxon>Portunidae</taxon>
        <taxon>Portuninae</taxon>
        <taxon>Portunus</taxon>
    </lineage>
</organism>
<dbReference type="Proteomes" id="UP000324222">
    <property type="component" value="Unassembled WGS sequence"/>
</dbReference>
<dbReference type="AlphaFoldDB" id="A0A5B7IAV9"/>